<comment type="caution">
    <text evidence="2">The sequence shown here is derived from an EMBL/GenBank/DDBJ whole genome shotgun (WGS) entry which is preliminary data.</text>
</comment>
<protein>
    <submittedName>
        <fullName evidence="2">Uncharacterized protein</fullName>
    </submittedName>
</protein>
<organism evidence="2 3">
    <name type="scientific">Colletotrichum kahawae</name>
    <name type="common">Coffee berry disease fungus</name>
    <dbReference type="NCBI Taxonomy" id="34407"/>
    <lineage>
        <taxon>Eukaryota</taxon>
        <taxon>Fungi</taxon>
        <taxon>Dikarya</taxon>
        <taxon>Ascomycota</taxon>
        <taxon>Pezizomycotina</taxon>
        <taxon>Sordariomycetes</taxon>
        <taxon>Hypocreomycetidae</taxon>
        <taxon>Glomerellales</taxon>
        <taxon>Glomerellaceae</taxon>
        <taxon>Colletotrichum</taxon>
        <taxon>Colletotrichum gloeosporioides species complex</taxon>
    </lineage>
</organism>
<evidence type="ECO:0000256" key="1">
    <source>
        <dbReference type="SAM" id="MobiDB-lite"/>
    </source>
</evidence>
<name>A0AAD9XYQ9_COLKA</name>
<accession>A0AAD9XYQ9</accession>
<keyword evidence="3" id="KW-1185">Reference proteome</keyword>
<dbReference type="AlphaFoldDB" id="A0AAD9XYQ9"/>
<gene>
    <name evidence="2" type="ORF">CKAH01_10043</name>
</gene>
<dbReference type="EMBL" id="VYYT01000754">
    <property type="protein sequence ID" value="KAK2729878.1"/>
    <property type="molecule type" value="Genomic_DNA"/>
</dbReference>
<dbReference type="Proteomes" id="UP001281614">
    <property type="component" value="Unassembled WGS sequence"/>
</dbReference>
<feature type="region of interest" description="Disordered" evidence="1">
    <location>
        <begin position="19"/>
        <end position="90"/>
    </location>
</feature>
<sequence length="156" mass="16808">MSSNHLNLNKRQRLLEPSGYNNISAGSLWGSADQHSTPPSHNRDTITPNLPAFRGPSEAATSGRYGGSDQIQEPGNDWRDSGHASFNSGSQHSFWQDANACISSLPDSGWGARPPNAQFTHYGEPTTTSFLGSMALNINVPHESFPGPMQLSQTLS</sequence>
<proteinExistence type="predicted"/>
<evidence type="ECO:0000313" key="3">
    <source>
        <dbReference type="Proteomes" id="UP001281614"/>
    </source>
</evidence>
<feature type="compositionally biased region" description="Polar residues" evidence="1">
    <location>
        <begin position="33"/>
        <end position="48"/>
    </location>
</feature>
<evidence type="ECO:0000313" key="2">
    <source>
        <dbReference type="EMBL" id="KAK2729878.1"/>
    </source>
</evidence>
<reference evidence="2" key="1">
    <citation type="submission" date="2023-02" db="EMBL/GenBank/DDBJ databases">
        <title>Colletotrichum kahawae CIFC_Que2 genome sequencing and assembly.</title>
        <authorList>
            <person name="Baroncelli R."/>
        </authorList>
    </citation>
    <scope>NUCLEOTIDE SEQUENCE</scope>
    <source>
        <strain evidence="2">CIFC_Que2</strain>
    </source>
</reference>